<accession>A0ABT9FDT5</accession>
<dbReference type="InterPro" id="IPR036942">
    <property type="entry name" value="Beta-barrel_TonB_sf"/>
</dbReference>
<evidence type="ECO:0000256" key="6">
    <source>
        <dbReference type="ARBA" id="ARBA00023077"/>
    </source>
</evidence>
<comment type="caution">
    <text evidence="13">The sequence shown here is derived from an EMBL/GenBank/DDBJ whole genome shotgun (WGS) entry which is preliminary data.</text>
</comment>
<protein>
    <submittedName>
        <fullName evidence="13">TonB-dependent receptor plug domain-containing protein</fullName>
    </submittedName>
</protein>
<gene>
    <name evidence="13" type="ORF">Q8W34_09810</name>
</gene>
<keyword evidence="13" id="KW-0675">Receptor</keyword>
<dbReference type="EMBL" id="JAUYVT010000007">
    <property type="protein sequence ID" value="MDP2564928.1"/>
    <property type="molecule type" value="Genomic_DNA"/>
</dbReference>
<evidence type="ECO:0000256" key="2">
    <source>
        <dbReference type="ARBA" id="ARBA00022448"/>
    </source>
</evidence>
<evidence type="ECO:0000256" key="8">
    <source>
        <dbReference type="ARBA" id="ARBA00023237"/>
    </source>
</evidence>
<keyword evidence="2" id="KW-0813">Transport</keyword>
<feature type="domain" description="TonB-dependent receptor-like beta-barrel" evidence="11">
    <location>
        <begin position="199"/>
        <end position="666"/>
    </location>
</feature>
<evidence type="ECO:0000256" key="10">
    <source>
        <dbReference type="SAM" id="SignalP"/>
    </source>
</evidence>
<name>A0ABT9FDT5_9GAMM</name>
<feature type="chain" id="PRO_5045919400" evidence="10">
    <location>
        <begin position="31"/>
        <end position="709"/>
    </location>
</feature>
<evidence type="ECO:0000256" key="5">
    <source>
        <dbReference type="ARBA" id="ARBA00022729"/>
    </source>
</evidence>
<dbReference type="PROSITE" id="PS01156">
    <property type="entry name" value="TONB_DEPENDENT_REC_2"/>
    <property type="match status" value="1"/>
</dbReference>
<feature type="signal peptide" evidence="10">
    <location>
        <begin position="1"/>
        <end position="30"/>
    </location>
</feature>
<dbReference type="PANTHER" id="PTHR30069">
    <property type="entry name" value="TONB-DEPENDENT OUTER MEMBRANE RECEPTOR"/>
    <property type="match status" value="1"/>
</dbReference>
<dbReference type="InterPro" id="IPR037066">
    <property type="entry name" value="Plug_dom_sf"/>
</dbReference>
<dbReference type="InterPro" id="IPR000531">
    <property type="entry name" value="Beta-barrel_TonB"/>
</dbReference>
<evidence type="ECO:0000256" key="1">
    <source>
        <dbReference type="ARBA" id="ARBA00004571"/>
    </source>
</evidence>
<dbReference type="Gene3D" id="2.170.130.10">
    <property type="entry name" value="TonB-dependent receptor, plug domain"/>
    <property type="match status" value="1"/>
</dbReference>
<keyword evidence="7 9" id="KW-0472">Membrane</keyword>
<keyword evidence="6 9" id="KW-0798">TonB box</keyword>
<dbReference type="PANTHER" id="PTHR30069:SF49">
    <property type="entry name" value="OUTER MEMBRANE PROTEIN C"/>
    <property type="match status" value="1"/>
</dbReference>
<evidence type="ECO:0000256" key="4">
    <source>
        <dbReference type="ARBA" id="ARBA00022692"/>
    </source>
</evidence>
<feature type="domain" description="TonB-dependent receptor plug" evidence="12">
    <location>
        <begin position="54"/>
        <end position="136"/>
    </location>
</feature>
<dbReference type="Pfam" id="PF00593">
    <property type="entry name" value="TonB_dep_Rec_b-barrel"/>
    <property type="match status" value="1"/>
</dbReference>
<evidence type="ECO:0000256" key="9">
    <source>
        <dbReference type="RuleBase" id="RU003357"/>
    </source>
</evidence>
<evidence type="ECO:0000313" key="13">
    <source>
        <dbReference type="EMBL" id="MDP2564928.1"/>
    </source>
</evidence>
<evidence type="ECO:0000313" key="14">
    <source>
        <dbReference type="Proteomes" id="UP001177212"/>
    </source>
</evidence>
<evidence type="ECO:0000256" key="3">
    <source>
        <dbReference type="ARBA" id="ARBA00022452"/>
    </source>
</evidence>
<proteinExistence type="inferred from homology"/>
<evidence type="ECO:0000259" key="11">
    <source>
        <dbReference type="Pfam" id="PF00593"/>
    </source>
</evidence>
<dbReference type="RefSeq" id="WP_305472008.1">
    <property type="nucleotide sequence ID" value="NZ_JAUYVT010000007.1"/>
</dbReference>
<comment type="similarity">
    <text evidence="9">Belongs to the TonB-dependent receptor family.</text>
</comment>
<keyword evidence="8" id="KW-0998">Cell outer membrane</keyword>
<comment type="subcellular location">
    <subcellularLocation>
        <location evidence="1">Cell outer membrane</location>
        <topology evidence="1">Multi-pass membrane protein</topology>
    </subcellularLocation>
</comment>
<evidence type="ECO:0000259" key="12">
    <source>
        <dbReference type="Pfam" id="PF07715"/>
    </source>
</evidence>
<keyword evidence="5 10" id="KW-0732">Signal</keyword>
<dbReference type="Pfam" id="PF07715">
    <property type="entry name" value="Plug"/>
    <property type="match status" value="1"/>
</dbReference>
<dbReference type="Proteomes" id="UP001177212">
    <property type="component" value="Unassembled WGS sequence"/>
</dbReference>
<evidence type="ECO:0000256" key="7">
    <source>
        <dbReference type="ARBA" id="ARBA00023136"/>
    </source>
</evidence>
<dbReference type="InterPro" id="IPR012910">
    <property type="entry name" value="Plug_dom"/>
</dbReference>
<keyword evidence="14" id="KW-1185">Reference proteome</keyword>
<dbReference type="InterPro" id="IPR010917">
    <property type="entry name" value="TonB_rcpt_CS"/>
</dbReference>
<sequence>MADLSNTPNTYLLTPLAFFIGSIFSSAAFADDTSLEVIEVHGHSQNKHLALGSAESLLNDLGVDFSAAGGVSNLPILNGLMGDRVKVLVDGADVTAACANHMNPPLSYVSANQITAYHVIAGISAVSAGGDNIAGVISVNTISPQYSQSNELNWHSGYVSAQYNSVNNARKVGVGARIASNTLSFNYQGAFSDAKSYDDGNGDLVLDTLYRVQNHALSAAIRDEKQQFVIKLTHQKIPYQGFANQYMDMTDNTSYGATAQYKRVLENSELEAQLNWHDVKHEMGFFSPEKTGMMPMNTDARDVSSQIKWRLNLDSNSSLLLGQAFYDYRIDDWWSAVEGSAMMGPNDYININNGQRKRIAAFAEFESQINTKLWLNSGIRVEHVNTRAEDVQPYNEGMAMMTMSAMPMQPSNASAAAAFNSEEHDKSDTVVDISVLLNYQLTHTDELQLGLARKNRAPNLYERYSWGVSNMATTMIGWYGDGNGYIGNQNLEVETAHTISSTYIKSAQNDDWQVSANIWYTNASDYIDADLVRSFNRFGLENTARNILKFTNTDAVLYGVKLDLAANIHQSKALGNWQLNANITNTRAKRDDTNQPLYQIKPLHTKLAINHQLGRFENTLSWQWNDAKTRVDNNRLENQTDSYNIVNLGSKASWGDLTLSAQVSNLFDEYYQLPLGGVSIAQLKKGESTGFEQLAGQGRSFNIGMSVAF</sequence>
<keyword evidence="4" id="KW-0812">Transmembrane</keyword>
<keyword evidence="3" id="KW-1134">Transmembrane beta strand</keyword>
<dbReference type="Gene3D" id="2.40.170.20">
    <property type="entry name" value="TonB-dependent receptor, beta-barrel domain"/>
    <property type="match status" value="1"/>
</dbReference>
<reference evidence="13" key="1">
    <citation type="submission" date="2023-07" db="EMBL/GenBank/DDBJ databases">
        <title>Genome content predicts the carbon catabolic preferences of heterotrophic bacteria.</title>
        <authorList>
            <person name="Gralka M."/>
        </authorList>
    </citation>
    <scope>NUCLEOTIDE SEQUENCE</scope>
    <source>
        <strain evidence="13">4G09</strain>
    </source>
</reference>
<organism evidence="13 14">
    <name type="scientific">Pseudoalteromonas marina</name>
    <dbReference type="NCBI Taxonomy" id="267375"/>
    <lineage>
        <taxon>Bacteria</taxon>
        <taxon>Pseudomonadati</taxon>
        <taxon>Pseudomonadota</taxon>
        <taxon>Gammaproteobacteria</taxon>
        <taxon>Alteromonadales</taxon>
        <taxon>Pseudoalteromonadaceae</taxon>
        <taxon>Pseudoalteromonas</taxon>
    </lineage>
</organism>
<dbReference type="SUPFAM" id="SSF56935">
    <property type="entry name" value="Porins"/>
    <property type="match status" value="1"/>
</dbReference>
<dbReference type="InterPro" id="IPR039426">
    <property type="entry name" value="TonB-dep_rcpt-like"/>
</dbReference>